<evidence type="ECO:0000313" key="3">
    <source>
        <dbReference type="Proteomes" id="UP000824209"/>
    </source>
</evidence>
<protein>
    <submittedName>
        <fullName evidence="2">MBL fold metallo-hydrolase</fullName>
    </submittedName>
</protein>
<dbReference type="PANTHER" id="PTHR47619:SF1">
    <property type="entry name" value="EXODEOXYRIBONUCLEASE WALJ"/>
    <property type="match status" value="1"/>
</dbReference>
<dbReference type="Proteomes" id="UP000824209">
    <property type="component" value="Unassembled WGS sequence"/>
</dbReference>
<gene>
    <name evidence="2" type="ORF">H9943_06575</name>
</gene>
<dbReference type="InterPro" id="IPR052533">
    <property type="entry name" value="WalJ/YycJ-like"/>
</dbReference>
<proteinExistence type="predicted"/>
<dbReference type="EMBL" id="DWYA01000056">
    <property type="protein sequence ID" value="HJB40045.1"/>
    <property type="molecule type" value="Genomic_DNA"/>
</dbReference>
<organism evidence="2 3">
    <name type="scientific">Candidatus Ruthenibacterium avium</name>
    <dbReference type="NCBI Taxonomy" id="2838751"/>
    <lineage>
        <taxon>Bacteria</taxon>
        <taxon>Bacillati</taxon>
        <taxon>Bacillota</taxon>
        <taxon>Clostridia</taxon>
        <taxon>Eubacteriales</taxon>
        <taxon>Oscillospiraceae</taxon>
        <taxon>Ruthenibacterium</taxon>
    </lineage>
</organism>
<dbReference type="InterPro" id="IPR001279">
    <property type="entry name" value="Metallo-B-lactamas"/>
</dbReference>
<reference evidence="2" key="2">
    <citation type="submission" date="2021-04" db="EMBL/GenBank/DDBJ databases">
        <authorList>
            <person name="Gilroy R."/>
        </authorList>
    </citation>
    <scope>NUCLEOTIDE SEQUENCE</scope>
    <source>
        <strain evidence="2">ChiBcec8-14828</strain>
    </source>
</reference>
<evidence type="ECO:0000313" key="2">
    <source>
        <dbReference type="EMBL" id="HJB40045.1"/>
    </source>
</evidence>
<reference evidence="2" key="1">
    <citation type="journal article" date="2021" name="PeerJ">
        <title>Extensive microbial diversity within the chicken gut microbiome revealed by metagenomics and culture.</title>
        <authorList>
            <person name="Gilroy R."/>
            <person name="Ravi A."/>
            <person name="Getino M."/>
            <person name="Pursley I."/>
            <person name="Horton D.L."/>
            <person name="Alikhan N.F."/>
            <person name="Baker D."/>
            <person name="Gharbi K."/>
            <person name="Hall N."/>
            <person name="Watson M."/>
            <person name="Adriaenssens E.M."/>
            <person name="Foster-Nyarko E."/>
            <person name="Jarju S."/>
            <person name="Secka A."/>
            <person name="Antonio M."/>
            <person name="Oren A."/>
            <person name="Chaudhuri R.R."/>
            <person name="La Ragione R."/>
            <person name="Hildebrand F."/>
            <person name="Pallen M.J."/>
        </authorList>
    </citation>
    <scope>NUCLEOTIDE SEQUENCE</scope>
    <source>
        <strain evidence="2">ChiBcec8-14828</strain>
    </source>
</reference>
<name>A0A9D2M365_9FIRM</name>
<dbReference type="PANTHER" id="PTHR47619">
    <property type="entry name" value="METALLO-HYDROLASE YYCJ-RELATED"/>
    <property type="match status" value="1"/>
</dbReference>
<comment type="caution">
    <text evidence="2">The sequence shown here is derived from an EMBL/GenBank/DDBJ whole genome shotgun (WGS) entry which is preliminary data.</text>
</comment>
<evidence type="ECO:0000259" key="1">
    <source>
        <dbReference type="SMART" id="SM00849"/>
    </source>
</evidence>
<dbReference type="InterPro" id="IPR036866">
    <property type="entry name" value="RibonucZ/Hydroxyglut_hydro"/>
</dbReference>
<dbReference type="Gene3D" id="3.60.15.10">
    <property type="entry name" value="Ribonuclease Z/Hydroxyacylglutathione hydrolase-like"/>
    <property type="match status" value="1"/>
</dbReference>
<sequence length="263" mass="28890">MASFTTLYSGSSGNCAVVEENGAYLLIDMGKSCRQTVTFLKQMGLSPEGLQGILITHEHSDHISGLSVFLKKHPVPVYGYGESLAFLQRQQIVPENVPCLDVKNKSLHVGDFWVESFETSHDSLACCGYRVVTRTQKTVALATDLGFVSPEVLANLYCADVVALEANYDPYLLMSGKYPAALKYRILSNSGHLSNEDCAKTVVKLMENGCDKIVLCHLSKENNEPELALGSVHLELQNNNLSLPESTVLRAASRFAPDEWLVF</sequence>
<accession>A0A9D2M365</accession>
<dbReference type="SMART" id="SM00849">
    <property type="entry name" value="Lactamase_B"/>
    <property type="match status" value="1"/>
</dbReference>
<dbReference type="AlphaFoldDB" id="A0A9D2M365"/>
<feature type="domain" description="Metallo-beta-lactamase" evidence="1">
    <location>
        <begin position="12"/>
        <end position="192"/>
    </location>
</feature>
<dbReference type="SUPFAM" id="SSF56281">
    <property type="entry name" value="Metallo-hydrolase/oxidoreductase"/>
    <property type="match status" value="1"/>
</dbReference>
<dbReference type="Pfam" id="PF12706">
    <property type="entry name" value="Lactamase_B_2"/>
    <property type="match status" value="1"/>
</dbReference>